<organism evidence="16 17">
    <name type="scientific">Labilibaculum manganireducens</name>
    <dbReference type="NCBI Taxonomy" id="1940525"/>
    <lineage>
        <taxon>Bacteria</taxon>
        <taxon>Pseudomonadati</taxon>
        <taxon>Bacteroidota</taxon>
        <taxon>Bacteroidia</taxon>
        <taxon>Marinilabiliales</taxon>
        <taxon>Marinifilaceae</taxon>
        <taxon>Labilibaculum</taxon>
    </lineage>
</organism>
<dbReference type="PANTHER" id="PTHR32552:SF89">
    <property type="entry name" value="CATECHOLATE SIDEROPHORE RECEPTOR FIU"/>
    <property type="match status" value="1"/>
</dbReference>
<dbReference type="Pfam" id="PF07715">
    <property type="entry name" value="Plug"/>
    <property type="match status" value="1"/>
</dbReference>
<dbReference type="Gene3D" id="2.170.130.10">
    <property type="entry name" value="TonB-dependent receptor, plug domain"/>
    <property type="match status" value="1"/>
</dbReference>
<feature type="domain" description="TonB-dependent receptor-like beta-barrel" evidence="14">
    <location>
        <begin position="390"/>
        <end position="846"/>
    </location>
</feature>
<keyword evidence="3 12" id="KW-1134">Transmembrane beta strand</keyword>
<comment type="subcellular location">
    <subcellularLocation>
        <location evidence="1 12">Cell outer membrane</location>
        <topology evidence="1 12">Multi-pass membrane protein</topology>
    </subcellularLocation>
</comment>
<keyword evidence="4" id="KW-0410">Iron transport</keyword>
<dbReference type="AlphaFoldDB" id="A0A2N3IFV5"/>
<keyword evidence="17" id="KW-1185">Reference proteome</keyword>
<evidence type="ECO:0000256" key="2">
    <source>
        <dbReference type="ARBA" id="ARBA00022448"/>
    </source>
</evidence>
<reference evidence="16 17" key="1">
    <citation type="journal article" date="2017" name="Front. Microbiol.">
        <title>Labilibaculum manganireducens gen. nov., sp. nov. and Labilibaculum filiforme sp. nov., Novel Bacteroidetes Isolated from Subsurface Sediments of the Baltic Sea.</title>
        <authorList>
            <person name="Vandieken V."/>
            <person name="Marshall I.P."/>
            <person name="Niemann H."/>
            <person name="Engelen B."/>
            <person name="Cypionka H."/>
        </authorList>
    </citation>
    <scope>NUCLEOTIDE SEQUENCE [LARGE SCALE GENOMIC DNA]</scope>
    <source>
        <strain evidence="16 17">59.10-2M</strain>
    </source>
</reference>
<accession>A0A2N3IFV5</accession>
<dbReference type="PANTHER" id="PTHR32552">
    <property type="entry name" value="FERRICHROME IRON RECEPTOR-RELATED"/>
    <property type="match status" value="1"/>
</dbReference>
<dbReference type="InterPro" id="IPR012910">
    <property type="entry name" value="Plug_dom"/>
</dbReference>
<keyword evidence="10 12" id="KW-0472">Membrane</keyword>
<dbReference type="PROSITE" id="PS52016">
    <property type="entry name" value="TONB_DEPENDENT_REC_3"/>
    <property type="match status" value="1"/>
</dbReference>
<dbReference type="RefSeq" id="WP_101308203.1">
    <property type="nucleotide sequence ID" value="NZ_MVDE01000002.1"/>
</dbReference>
<dbReference type="SUPFAM" id="SSF49464">
    <property type="entry name" value="Carboxypeptidase regulatory domain-like"/>
    <property type="match status" value="1"/>
</dbReference>
<dbReference type="Gene3D" id="2.40.170.20">
    <property type="entry name" value="TonB-dependent receptor, beta-barrel domain"/>
    <property type="match status" value="1"/>
</dbReference>
<evidence type="ECO:0000256" key="5">
    <source>
        <dbReference type="ARBA" id="ARBA00022692"/>
    </source>
</evidence>
<keyword evidence="6" id="KW-0732">Signal</keyword>
<keyword evidence="11 12" id="KW-0998">Cell outer membrane</keyword>
<evidence type="ECO:0000256" key="13">
    <source>
        <dbReference type="RuleBase" id="RU003357"/>
    </source>
</evidence>
<evidence type="ECO:0000256" key="3">
    <source>
        <dbReference type="ARBA" id="ARBA00022452"/>
    </source>
</evidence>
<dbReference type="InterPro" id="IPR008969">
    <property type="entry name" value="CarboxyPept-like_regulatory"/>
</dbReference>
<dbReference type="InterPro" id="IPR039426">
    <property type="entry name" value="TonB-dep_rcpt-like"/>
</dbReference>
<evidence type="ECO:0000256" key="6">
    <source>
        <dbReference type="ARBA" id="ARBA00022729"/>
    </source>
</evidence>
<feature type="domain" description="TonB-dependent receptor plug" evidence="15">
    <location>
        <begin position="124"/>
        <end position="235"/>
    </location>
</feature>
<dbReference type="EMBL" id="MVDE01000002">
    <property type="protein sequence ID" value="PKQ69158.1"/>
    <property type="molecule type" value="Genomic_DNA"/>
</dbReference>
<dbReference type="InterPro" id="IPR037066">
    <property type="entry name" value="Plug_dom_sf"/>
</dbReference>
<evidence type="ECO:0000256" key="9">
    <source>
        <dbReference type="ARBA" id="ARBA00023077"/>
    </source>
</evidence>
<evidence type="ECO:0000259" key="14">
    <source>
        <dbReference type="Pfam" id="PF00593"/>
    </source>
</evidence>
<gene>
    <name evidence="16" type="ORF">BZG01_02300</name>
</gene>
<evidence type="ECO:0000256" key="10">
    <source>
        <dbReference type="ARBA" id="ARBA00023136"/>
    </source>
</evidence>
<keyword evidence="8" id="KW-0406">Ion transport</keyword>
<evidence type="ECO:0000259" key="15">
    <source>
        <dbReference type="Pfam" id="PF07715"/>
    </source>
</evidence>
<dbReference type="Proteomes" id="UP000233618">
    <property type="component" value="Unassembled WGS sequence"/>
</dbReference>
<evidence type="ECO:0000256" key="11">
    <source>
        <dbReference type="ARBA" id="ARBA00023237"/>
    </source>
</evidence>
<keyword evidence="5 12" id="KW-0812">Transmembrane</keyword>
<dbReference type="GO" id="GO:0009279">
    <property type="term" value="C:cell outer membrane"/>
    <property type="evidence" value="ECO:0007669"/>
    <property type="project" value="UniProtKB-SubCell"/>
</dbReference>
<dbReference type="GO" id="GO:0015344">
    <property type="term" value="F:siderophore uptake transmembrane transporter activity"/>
    <property type="evidence" value="ECO:0007669"/>
    <property type="project" value="TreeGrafter"/>
</dbReference>
<sequence>MKRKILLTFANLILFIGLINAQTGILKGNVTDKLYEEPLIGASVVVKGTTNGTISNIDGTYQLENIEAGTYTIVASFIGYSKVEKEVTILADQEITLDFDLSADLIGLDQVTVTGVVNQKSNIESSVALTTLKPKFVEVFGAATTAELFKAIPGIRSESSGGEGNANIAVRGIPIASGGSKFLQIHEDGLPVMQFGDISFGNADIFLRSDRTIGRIEAIKGGSASTFASNSPAGIINFISKNGAVEGGSIGMTMGLDYKSHRTDFEYGAPIGNGFRFHVGGFFREGEGPRNPGYTGNSGGQIKANITKEFEKGYVRLYFKVLDDKSIAYMPMPVKVTGTKGDPKYESIPGYSITGSSLQSPNFMHVLSVDANGNSRTSNIGDGMHPVSKVVGGEFSFDIGEGWQLKEKFRYANNHGSFVAPFPAQIGNANDIAESIAGAGYSLSYANGANAGVALNDSQIGNLNNNGLLMRTILFDVDMNDLGNFTNDFYLSKSFDKVDFTAGYYKAQQKIGMTWLWQTFLTDISSDGPRLMNIASADNSYYSSNGLIAHGVPFWGNCCTRGYDMTYDIDAVYANVGIEVTDQLNIEGSVRYDMGDVTGHYLSNYQAPVDVDNNGSITPVEESVTVLDNANPMPVDYDYNYVSYSVGANYKINDDQAVYTRYSKGGRANADRLLYSPFITPEGGTVDGLDADEIKQFELGYKYKSPSLAVIVTGFYTDISEQNEEFGKIINKEFTTYGAEFEGIYQKSNFNVAFGATYTHAEIDKSLNADEKGNTPRRVPDLLYNITPSYDFNKGKTSVGFSLIGTTKVYAQDDNGIVLPGYAYVNAYASQNITKGLSIRANINNLFNTIGFTEMEGDSFVENTTNYMRARPITGRASTLSITYTF</sequence>
<comment type="caution">
    <text evidence="16">The sequence shown here is derived from an EMBL/GenBank/DDBJ whole genome shotgun (WGS) entry which is preliminary data.</text>
</comment>
<evidence type="ECO:0000313" key="16">
    <source>
        <dbReference type="EMBL" id="PKQ69158.1"/>
    </source>
</evidence>
<comment type="similarity">
    <text evidence="12 13">Belongs to the TonB-dependent receptor family.</text>
</comment>
<name>A0A2N3IFV5_9BACT</name>
<evidence type="ECO:0008006" key="18">
    <source>
        <dbReference type="Google" id="ProtNLM"/>
    </source>
</evidence>
<dbReference type="InterPro" id="IPR036942">
    <property type="entry name" value="Beta-barrel_TonB_sf"/>
</dbReference>
<dbReference type="Gene3D" id="2.60.40.1120">
    <property type="entry name" value="Carboxypeptidase-like, regulatory domain"/>
    <property type="match status" value="1"/>
</dbReference>
<dbReference type="Pfam" id="PF13715">
    <property type="entry name" value="CarbopepD_reg_2"/>
    <property type="match status" value="1"/>
</dbReference>
<dbReference type="Pfam" id="PF00593">
    <property type="entry name" value="TonB_dep_Rec_b-barrel"/>
    <property type="match status" value="1"/>
</dbReference>
<evidence type="ECO:0000313" key="17">
    <source>
        <dbReference type="Proteomes" id="UP000233618"/>
    </source>
</evidence>
<evidence type="ECO:0000256" key="12">
    <source>
        <dbReference type="PROSITE-ProRule" id="PRU01360"/>
    </source>
</evidence>
<keyword evidence="2 12" id="KW-0813">Transport</keyword>
<evidence type="ECO:0000256" key="4">
    <source>
        <dbReference type="ARBA" id="ARBA00022496"/>
    </source>
</evidence>
<dbReference type="SUPFAM" id="SSF56935">
    <property type="entry name" value="Porins"/>
    <property type="match status" value="1"/>
</dbReference>
<keyword evidence="9 13" id="KW-0798">TonB box</keyword>
<protein>
    <recommendedName>
        <fullName evidence="18">TonB-dependent receptor</fullName>
    </recommendedName>
</protein>
<evidence type="ECO:0000256" key="1">
    <source>
        <dbReference type="ARBA" id="ARBA00004571"/>
    </source>
</evidence>
<evidence type="ECO:0000256" key="8">
    <source>
        <dbReference type="ARBA" id="ARBA00023065"/>
    </source>
</evidence>
<proteinExistence type="inferred from homology"/>
<dbReference type="InterPro" id="IPR000531">
    <property type="entry name" value="Beta-barrel_TonB"/>
</dbReference>
<keyword evidence="7" id="KW-0408">Iron</keyword>
<evidence type="ECO:0000256" key="7">
    <source>
        <dbReference type="ARBA" id="ARBA00023004"/>
    </source>
</evidence>